<dbReference type="Pfam" id="PF00517">
    <property type="entry name" value="GP41"/>
    <property type="match status" value="1"/>
</dbReference>
<keyword evidence="2" id="KW-0472">Membrane</keyword>
<reference evidence="4 5" key="1">
    <citation type="journal article" date="2020" name="Nature">
        <title>Six reference-quality genomes reveal evolution of bat adaptations.</title>
        <authorList>
            <person name="Jebb D."/>
            <person name="Huang Z."/>
            <person name="Pippel M."/>
            <person name="Hughes G.M."/>
            <person name="Lavrichenko K."/>
            <person name="Devanna P."/>
            <person name="Winkler S."/>
            <person name="Jermiin L.S."/>
            <person name="Skirmuntt E.C."/>
            <person name="Katzourakis A."/>
            <person name="Burkitt-Gray L."/>
            <person name="Ray D.A."/>
            <person name="Sullivan K.A.M."/>
            <person name="Roscito J.G."/>
            <person name="Kirilenko B.M."/>
            <person name="Davalos L.M."/>
            <person name="Corthals A.P."/>
            <person name="Power M.L."/>
            <person name="Jones G."/>
            <person name="Ransome R.D."/>
            <person name="Dechmann D.K.N."/>
            <person name="Locatelli A.G."/>
            <person name="Puechmaille S.J."/>
            <person name="Fedrigo O."/>
            <person name="Jarvis E.D."/>
            <person name="Hiller M."/>
            <person name="Vernes S.C."/>
            <person name="Myers E.W."/>
            <person name="Teeling E.C."/>
        </authorList>
    </citation>
    <scope>NUCLEOTIDE SEQUENCE [LARGE SCALE GENOMIC DNA]</scope>
    <source>
        <strain evidence="4">MRouAeg1</strain>
        <tissue evidence="4">Muscle</tissue>
    </source>
</reference>
<gene>
    <name evidence="4" type="ORF">HJG63_009888</name>
</gene>
<feature type="domain" description="Retroviral envelope protein GP41-like" evidence="3">
    <location>
        <begin position="141"/>
        <end position="334"/>
    </location>
</feature>
<keyword evidence="5" id="KW-1185">Reference proteome</keyword>
<dbReference type="InterPro" id="IPR000328">
    <property type="entry name" value="GP41-like"/>
</dbReference>
<evidence type="ECO:0000313" key="4">
    <source>
        <dbReference type="EMBL" id="KAF6397250.1"/>
    </source>
</evidence>
<proteinExistence type="predicted"/>
<comment type="caution">
    <text evidence="4">The sequence shown here is derived from an EMBL/GenBank/DDBJ whole genome shotgun (WGS) entry which is preliminary data.</text>
</comment>
<keyword evidence="2" id="KW-0812">Transmembrane</keyword>
<feature type="transmembrane region" description="Helical" evidence="2">
    <location>
        <begin position="288"/>
        <end position="309"/>
    </location>
</feature>
<dbReference type="OrthoDB" id="9717702at2759"/>
<evidence type="ECO:0000259" key="3">
    <source>
        <dbReference type="Pfam" id="PF00517"/>
    </source>
</evidence>
<sequence length="341" mass="37391">MQTYAWKIAPAMDTIVQGRDLVVNESVVDKAKAALACVSAPYVLLLGPANVSFGDQIFNVACENCTLTYCVGPSENGTVVMVLQQPSFVMLPVNVTGPWYSDRGLQVLKELKGALSRQKRVIGLIIAGLTALISMIAAAATAAVALTQEVQTAHYTNNLSRNVTMALGTQESIDNKLEKKLDALYSLVMYLGDEVQGLKARSHLECHAQFQWICVTSKVYNRSNQGWDRVKARLQGVWHHANISLDVIQLHREILNLKNAPELSFDAAKEASDLLQQLAAFFPSWSPLGHLIISLLALALCVLIGVCLVPTMVKCMMKALLDVRADVHKLRLQTRAQVPRT</sequence>
<evidence type="ECO:0000256" key="1">
    <source>
        <dbReference type="ARBA" id="ARBA00004328"/>
    </source>
</evidence>
<dbReference type="PANTHER" id="PTHR34313:SF2">
    <property type="entry name" value="ENDOGENOUS RETROVIRUS GROUP K MEMBER 21 ENV POLYPROTEIN-LIKE"/>
    <property type="match status" value="1"/>
</dbReference>
<dbReference type="InterPro" id="IPR051255">
    <property type="entry name" value="Retroviral_env_glycoprotein"/>
</dbReference>
<accession>A0A7J8BG45</accession>
<protein>
    <recommendedName>
        <fullName evidence="3">Retroviral envelope protein GP41-like domain-containing protein</fullName>
    </recommendedName>
</protein>
<dbReference type="PANTHER" id="PTHR34313">
    <property type="entry name" value="ENDOGENOUS RETROVIRUS GROUP K MEMBER 113 ENV POLYPROTEIN-RELATED"/>
    <property type="match status" value="1"/>
</dbReference>
<name>A0A7J8BG45_ROUAE</name>
<evidence type="ECO:0000313" key="5">
    <source>
        <dbReference type="Proteomes" id="UP000593571"/>
    </source>
</evidence>
<dbReference type="EMBL" id="JACASE010000017">
    <property type="protein sequence ID" value="KAF6397250.1"/>
    <property type="molecule type" value="Genomic_DNA"/>
</dbReference>
<keyword evidence="2" id="KW-1133">Transmembrane helix</keyword>
<comment type="subcellular location">
    <subcellularLocation>
        <location evidence="1">Virion</location>
    </subcellularLocation>
</comment>
<dbReference type="AlphaFoldDB" id="A0A7J8BG45"/>
<organism evidence="4 5">
    <name type="scientific">Rousettus aegyptiacus</name>
    <name type="common">Egyptian fruit bat</name>
    <name type="synonym">Pteropus aegyptiacus</name>
    <dbReference type="NCBI Taxonomy" id="9407"/>
    <lineage>
        <taxon>Eukaryota</taxon>
        <taxon>Metazoa</taxon>
        <taxon>Chordata</taxon>
        <taxon>Craniata</taxon>
        <taxon>Vertebrata</taxon>
        <taxon>Euteleostomi</taxon>
        <taxon>Mammalia</taxon>
        <taxon>Eutheria</taxon>
        <taxon>Laurasiatheria</taxon>
        <taxon>Chiroptera</taxon>
        <taxon>Yinpterochiroptera</taxon>
        <taxon>Pteropodoidea</taxon>
        <taxon>Pteropodidae</taxon>
        <taxon>Rousettinae</taxon>
        <taxon>Rousettus</taxon>
    </lineage>
</organism>
<dbReference type="GO" id="GO:0005198">
    <property type="term" value="F:structural molecule activity"/>
    <property type="evidence" value="ECO:0007669"/>
    <property type="project" value="InterPro"/>
</dbReference>
<dbReference type="Proteomes" id="UP000593571">
    <property type="component" value="Unassembled WGS sequence"/>
</dbReference>
<feature type="transmembrane region" description="Helical" evidence="2">
    <location>
        <begin position="121"/>
        <end position="146"/>
    </location>
</feature>
<evidence type="ECO:0000256" key="2">
    <source>
        <dbReference type="SAM" id="Phobius"/>
    </source>
</evidence>